<reference evidence="2" key="1">
    <citation type="journal article" date="2020" name="Cell">
        <title>Large-Scale Comparative Analyses of Tick Genomes Elucidate Their Genetic Diversity and Vector Capacities.</title>
        <authorList>
            <consortium name="Tick Genome and Microbiome Consortium (TIGMIC)"/>
            <person name="Jia N."/>
            <person name="Wang J."/>
            <person name="Shi W."/>
            <person name="Du L."/>
            <person name="Sun Y."/>
            <person name="Zhan W."/>
            <person name="Jiang J.F."/>
            <person name="Wang Q."/>
            <person name="Zhang B."/>
            <person name="Ji P."/>
            <person name="Bell-Sakyi L."/>
            <person name="Cui X.M."/>
            <person name="Yuan T.T."/>
            <person name="Jiang B.G."/>
            <person name="Yang W.F."/>
            <person name="Lam T.T."/>
            <person name="Chang Q.C."/>
            <person name="Ding S.J."/>
            <person name="Wang X.J."/>
            <person name="Zhu J.G."/>
            <person name="Ruan X.D."/>
            <person name="Zhao L."/>
            <person name="Wei J.T."/>
            <person name="Ye R.Z."/>
            <person name="Que T.C."/>
            <person name="Du C.H."/>
            <person name="Zhou Y.H."/>
            <person name="Cheng J.X."/>
            <person name="Dai P.F."/>
            <person name="Guo W.B."/>
            <person name="Han X.H."/>
            <person name="Huang E.J."/>
            <person name="Li L.F."/>
            <person name="Wei W."/>
            <person name="Gao Y.C."/>
            <person name="Liu J.Z."/>
            <person name="Shao H.Z."/>
            <person name="Wang X."/>
            <person name="Wang C.C."/>
            <person name="Yang T.C."/>
            <person name="Huo Q.B."/>
            <person name="Li W."/>
            <person name="Chen H.Y."/>
            <person name="Chen S.E."/>
            <person name="Zhou L.G."/>
            <person name="Ni X.B."/>
            <person name="Tian J.H."/>
            <person name="Sheng Y."/>
            <person name="Liu T."/>
            <person name="Pan Y.S."/>
            <person name="Xia L.Y."/>
            <person name="Li J."/>
            <person name="Zhao F."/>
            <person name="Cao W.C."/>
        </authorList>
    </citation>
    <scope>NUCLEOTIDE SEQUENCE</scope>
    <source>
        <strain evidence="2">Rmic-2018</strain>
    </source>
</reference>
<organism evidence="2 3">
    <name type="scientific">Rhipicephalus microplus</name>
    <name type="common">Cattle tick</name>
    <name type="synonym">Boophilus microplus</name>
    <dbReference type="NCBI Taxonomy" id="6941"/>
    <lineage>
        <taxon>Eukaryota</taxon>
        <taxon>Metazoa</taxon>
        <taxon>Ecdysozoa</taxon>
        <taxon>Arthropoda</taxon>
        <taxon>Chelicerata</taxon>
        <taxon>Arachnida</taxon>
        <taxon>Acari</taxon>
        <taxon>Parasitiformes</taxon>
        <taxon>Ixodida</taxon>
        <taxon>Ixodoidea</taxon>
        <taxon>Ixodidae</taxon>
        <taxon>Rhipicephalinae</taxon>
        <taxon>Rhipicephalus</taxon>
        <taxon>Boophilus</taxon>
    </lineage>
</organism>
<accession>A0A9J6DK48</accession>
<gene>
    <name evidence="2" type="ORF">HPB51_025066</name>
</gene>
<evidence type="ECO:0000313" key="2">
    <source>
        <dbReference type="EMBL" id="KAH8022503.1"/>
    </source>
</evidence>
<name>A0A9J6DK48_RHIMP</name>
<keyword evidence="3" id="KW-1185">Reference proteome</keyword>
<proteinExistence type="predicted"/>
<dbReference type="EMBL" id="JABSTU010000009">
    <property type="protein sequence ID" value="KAH8022503.1"/>
    <property type="molecule type" value="Genomic_DNA"/>
</dbReference>
<evidence type="ECO:0000256" key="1">
    <source>
        <dbReference type="SAM" id="Phobius"/>
    </source>
</evidence>
<keyword evidence="1" id="KW-0812">Transmembrane</keyword>
<feature type="transmembrane region" description="Helical" evidence="1">
    <location>
        <begin position="28"/>
        <end position="50"/>
    </location>
</feature>
<protein>
    <submittedName>
        <fullName evidence="2">Uncharacterized protein</fullName>
    </submittedName>
</protein>
<keyword evidence="1" id="KW-0472">Membrane</keyword>
<comment type="caution">
    <text evidence="2">The sequence shown here is derived from an EMBL/GenBank/DDBJ whole genome shotgun (WGS) entry which is preliminary data.</text>
</comment>
<dbReference type="Proteomes" id="UP000821866">
    <property type="component" value="Chromosome 7"/>
</dbReference>
<dbReference type="AlphaFoldDB" id="A0A9J6DK48"/>
<keyword evidence="1" id="KW-1133">Transmembrane helix</keyword>
<reference evidence="2" key="2">
    <citation type="submission" date="2021-09" db="EMBL/GenBank/DDBJ databases">
        <authorList>
            <person name="Jia N."/>
            <person name="Wang J."/>
            <person name="Shi W."/>
            <person name="Du L."/>
            <person name="Sun Y."/>
            <person name="Zhan W."/>
            <person name="Jiang J."/>
            <person name="Wang Q."/>
            <person name="Zhang B."/>
            <person name="Ji P."/>
            <person name="Sakyi L.B."/>
            <person name="Cui X."/>
            <person name="Yuan T."/>
            <person name="Jiang B."/>
            <person name="Yang W."/>
            <person name="Lam T.T.-Y."/>
            <person name="Chang Q."/>
            <person name="Ding S."/>
            <person name="Wang X."/>
            <person name="Zhu J."/>
            <person name="Ruan X."/>
            <person name="Zhao L."/>
            <person name="Wei J."/>
            <person name="Que T."/>
            <person name="Du C."/>
            <person name="Cheng J."/>
            <person name="Dai P."/>
            <person name="Han X."/>
            <person name="Huang E."/>
            <person name="Gao Y."/>
            <person name="Liu J."/>
            <person name="Shao H."/>
            <person name="Ye R."/>
            <person name="Li L."/>
            <person name="Wei W."/>
            <person name="Wang X."/>
            <person name="Wang C."/>
            <person name="Huo Q."/>
            <person name="Li W."/>
            <person name="Guo W."/>
            <person name="Chen H."/>
            <person name="Chen S."/>
            <person name="Zhou L."/>
            <person name="Zhou L."/>
            <person name="Ni X."/>
            <person name="Tian J."/>
            <person name="Zhou Y."/>
            <person name="Sheng Y."/>
            <person name="Liu T."/>
            <person name="Pan Y."/>
            <person name="Xia L."/>
            <person name="Li J."/>
            <person name="Zhao F."/>
            <person name="Cao W."/>
        </authorList>
    </citation>
    <scope>NUCLEOTIDE SEQUENCE</scope>
    <source>
        <strain evidence="2">Rmic-2018</strain>
        <tissue evidence="2">Larvae</tissue>
    </source>
</reference>
<sequence>MEREGTRSSSVQVFGSSFFDSRRRAPWVLLYGAISLAGTMLIIVMLVFLFGRMRPIPRRTEKSKLTFCCPHVLERVYGEVNFHRDPCENVLDYACTGPSRPAIRRGDIDQSSTALLPGDPTYTNPVTAAGMSIEAYYKACLQQPYAKEPCGYLAAKAVLEVAAAEAFMPAESLLRLVFELSMKYDLPSLLDIRVETGNSDIYAYLSVAFPSLGNVSQTPDGLRTVKLDSLSVINEALGTGVKLSDADVFFNILARANANKTETSTLDDLQHAVPSITPTQWKNITDRFFRSDKISNIVGVPLHELQKHINEWIRYDAEPNIVTLALLGASVHLASRITMVKDEQEVKVFCESAVKELRPLWALKAVTGGCHFPPQALNKAIESVYWHVLRRVLRIVSFTMVKSDRDDLTRKLVRMRLLFPSDVAPAELPIPTLTQDFARAYVAGRGYIFGARRHQAEIVGVARDFMGELEKATIFATADTITIPTRIYASLMMFNTTEELLLMPTVGVRMANVIWQAVLTGNWSLGSRTLLRIYVACIKDKVKAISSTHAAFSVSHWLSLETVVEAAREEDWNARVDGSGNLTFSQLFYAMYVQHHFCGSLLSDDSPKFVERANALISSFPDFVSSFNCGKRLRSEVTVCLQHLFSGKKYWRLSVW</sequence>
<evidence type="ECO:0000313" key="3">
    <source>
        <dbReference type="Proteomes" id="UP000821866"/>
    </source>
</evidence>